<dbReference type="InterPro" id="IPR001087">
    <property type="entry name" value="GDSL"/>
</dbReference>
<sequence>MGTWRFNSICFLVFCAILLNPTSSHSYSDVALFIFGDSYYDAGNNNYFKNASAEFAKLPLIPPYLQPGGYHQFRNGVNFASGGAGALVETNQGILKKLLLVGVDYADRALNLFHYLYYDYHYLFLILSSLVPSKAIDLKTQLSYFKNLEKQLRQKLGASEVKKLLSTAVYMLNIGSNDYLSSFLTNSTVLQSYSREESVKMVIGNLTTVIQEIYKIGGRKFGISNMAVLGCVPALRALKLATTGGSGCMDEPTVLAKLHNRAIPKAFKVSKRRKWDVVAVVHTEAPSLVAGRDTNLDLIEAECTTAEDEDLVECTAAVVEGDSTMADLDESSVEDSVVVVELIAGDPASIRDFEGDSSRVEFVYGKCFKEVEEACCGSGPYGSFKTCGREGYRLCDNASEYFFFDSAHPTESVNYQFAKLMWSGSSDIVKPYNLKTLFEE</sequence>
<name>A0AAV1RQE6_9ROSI</name>
<evidence type="ECO:0008006" key="6">
    <source>
        <dbReference type="Google" id="ProtNLM"/>
    </source>
</evidence>
<dbReference type="AlphaFoldDB" id="A0AAV1RQE6"/>
<dbReference type="PANTHER" id="PTHR45966">
    <property type="entry name" value="GDSL-LIKE LIPASE/ACYLHYDROLASE"/>
    <property type="match status" value="1"/>
</dbReference>
<dbReference type="Proteomes" id="UP001314170">
    <property type="component" value="Unassembled WGS sequence"/>
</dbReference>
<dbReference type="GO" id="GO:0016298">
    <property type="term" value="F:lipase activity"/>
    <property type="evidence" value="ECO:0007669"/>
    <property type="project" value="TreeGrafter"/>
</dbReference>
<evidence type="ECO:0000256" key="1">
    <source>
        <dbReference type="ARBA" id="ARBA00008668"/>
    </source>
</evidence>
<gene>
    <name evidence="4" type="ORF">DCAF_LOCUS13974</name>
</gene>
<dbReference type="InterPro" id="IPR036514">
    <property type="entry name" value="SGNH_hydro_sf"/>
</dbReference>
<accession>A0AAV1RQE6</accession>
<dbReference type="InterPro" id="IPR044552">
    <property type="entry name" value="GLIP1-5/GLL25"/>
</dbReference>
<dbReference type="EMBL" id="CAWUPB010001156">
    <property type="protein sequence ID" value="CAK7338926.1"/>
    <property type="molecule type" value="Genomic_DNA"/>
</dbReference>
<dbReference type="Gene3D" id="3.40.50.1110">
    <property type="entry name" value="SGNH hydrolase"/>
    <property type="match status" value="2"/>
</dbReference>
<proteinExistence type="inferred from homology"/>
<evidence type="ECO:0000256" key="3">
    <source>
        <dbReference type="SAM" id="SignalP"/>
    </source>
</evidence>
<dbReference type="PANTHER" id="PTHR45966:SF40">
    <property type="entry name" value="GDSL ESTERASE_LIPASE 1-LIKE"/>
    <property type="match status" value="1"/>
</dbReference>
<comment type="similarity">
    <text evidence="1">Belongs to the 'GDSL' lipolytic enzyme family.</text>
</comment>
<comment type="caution">
    <text evidence="4">The sequence shown here is derived from an EMBL/GenBank/DDBJ whole genome shotgun (WGS) entry which is preliminary data.</text>
</comment>
<feature type="signal peptide" evidence="3">
    <location>
        <begin position="1"/>
        <end position="24"/>
    </location>
</feature>
<protein>
    <recommendedName>
        <fullName evidence="6">GDSL esterase/lipase 1-like</fullName>
    </recommendedName>
</protein>
<evidence type="ECO:0000313" key="5">
    <source>
        <dbReference type="Proteomes" id="UP001314170"/>
    </source>
</evidence>
<evidence type="ECO:0000313" key="4">
    <source>
        <dbReference type="EMBL" id="CAK7338926.1"/>
    </source>
</evidence>
<feature type="chain" id="PRO_5043920412" description="GDSL esterase/lipase 1-like" evidence="3">
    <location>
        <begin position="25"/>
        <end position="440"/>
    </location>
</feature>
<keyword evidence="5" id="KW-1185">Reference proteome</keyword>
<reference evidence="4 5" key="1">
    <citation type="submission" date="2024-01" db="EMBL/GenBank/DDBJ databases">
        <authorList>
            <person name="Waweru B."/>
        </authorList>
    </citation>
    <scope>NUCLEOTIDE SEQUENCE [LARGE SCALE GENOMIC DNA]</scope>
</reference>
<dbReference type="Pfam" id="PF00657">
    <property type="entry name" value="Lipase_GDSL"/>
    <property type="match status" value="1"/>
</dbReference>
<organism evidence="4 5">
    <name type="scientific">Dovyalis caffra</name>
    <dbReference type="NCBI Taxonomy" id="77055"/>
    <lineage>
        <taxon>Eukaryota</taxon>
        <taxon>Viridiplantae</taxon>
        <taxon>Streptophyta</taxon>
        <taxon>Embryophyta</taxon>
        <taxon>Tracheophyta</taxon>
        <taxon>Spermatophyta</taxon>
        <taxon>Magnoliopsida</taxon>
        <taxon>eudicotyledons</taxon>
        <taxon>Gunneridae</taxon>
        <taxon>Pentapetalae</taxon>
        <taxon>rosids</taxon>
        <taxon>fabids</taxon>
        <taxon>Malpighiales</taxon>
        <taxon>Salicaceae</taxon>
        <taxon>Flacourtieae</taxon>
        <taxon>Dovyalis</taxon>
    </lineage>
</organism>
<evidence type="ECO:0000256" key="2">
    <source>
        <dbReference type="ARBA" id="ARBA00022729"/>
    </source>
</evidence>
<keyword evidence="2 3" id="KW-0732">Signal</keyword>